<dbReference type="PROSITE" id="PS51257">
    <property type="entry name" value="PROKAR_LIPOPROTEIN"/>
    <property type="match status" value="1"/>
</dbReference>
<accession>A0ABW3KY34</accession>
<dbReference type="RefSeq" id="WP_386118643.1">
    <property type="nucleotide sequence ID" value="NZ_JBHTKM010000063.1"/>
</dbReference>
<dbReference type="EMBL" id="JBHTKM010000063">
    <property type="protein sequence ID" value="MFD1017169.1"/>
    <property type="molecule type" value="Genomic_DNA"/>
</dbReference>
<evidence type="ECO:0000256" key="1">
    <source>
        <dbReference type="SAM" id="SignalP"/>
    </source>
</evidence>
<feature type="chain" id="PRO_5045261092" description="Carboxypeptidase regulatory-like domain-containing protein" evidence="1">
    <location>
        <begin position="25"/>
        <end position="231"/>
    </location>
</feature>
<proteinExistence type="predicted"/>
<evidence type="ECO:0000313" key="2">
    <source>
        <dbReference type="EMBL" id="MFD1017169.1"/>
    </source>
</evidence>
<keyword evidence="3" id="KW-1185">Reference proteome</keyword>
<reference evidence="3" key="1">
    <citation type="journal article" date="2019" name="Int. J. Syst. Evol. Microbiol.">
        <title>The Global Catalogue of Microorganisms (GCM) 10K type strain sequencing project: providing services to taxonomists for standard genome sequencing and annotation.</title>
        <authorList>
            <consortium name="The Broad Institute Genomics Platform"/>
            <consortium name="The Broad Institute Genome Sequencing Center for Infectious Disease"/>
            <person name="Wu L."/>
            <person name="Ma J."/>
        </authorList>
    </citation>
    <scope>NUCLEOTIDE SEQUENCE [LARGE SCALE GENOMIC DNA]</scope>
    <source>
        <strain evidence="3">CCUG 56098</strain>
    </source>
</reference>
<name>A0ABW3KY34_9FLAO</name>
<protein>
    <recommendedName>
        <fullName evidence="4">Carboxypeptidase regulatory-like domain-containing protein</fullName>
    </recommendedName>
</protein>
<sequence>MTLKLKGLMALSLLFLLCSCEVQLEDNMRIVVKGQVQDQYQAAIPEAKITVQTRRGNYSGSQSSYVLGEGFSTADGQFSVISFYDGDEDFAIEVSAGDDYSSYVYKQNTVNFTPSDYTFNLETVALKSMADFNLKVLRTSGEGNTLTYSLTYTEGFCLEFYEGEQPNPYDNTCYPQRMVSLQLNDNGPDIEKTYRVPIGEPVVFTYSINDEPEITEIITVNTASYDFSFSY</sequence>
<gene>
    <name evidence="2" type="ORF">ACFQ13_14675</name>
</gene>
<feature type="signal peptide" evidence="1">
    <location>
        <begin position="1"/>
        <end position="24"/>
    </location>
</feature>
<evidence type="ECO:0000313" key="3">
    <source>
        <dbReference type="Proteomes" id="UP001597086"/>
    </source>
</evidence>
<keyword evidence="1" id="KW-0732">Signal</keyword>
<evidence type="ECO:0008006" key="4">
    <source>
        <dbReference type="Google" id="ProtNLM"/>
    </source>
</evidence>
<organism evidence="2 3">
    <name type="scientific">Winogradskyella rapida</name>
    <dbReference type="NCBI Taxonomy" id="549701"/>
    <lineage>
        <taxon>Bacteria</taxon>
        <taxon>Pseudomonadati</taxon>
        <taxon>Bacteroidota</taxon>
        <taxon>Flavobacteriia</taxon>
        <taxon>Flavobacteriales</taxon>
        <taxon>Flavobacteriaceae</taxon>
        <taxon>Winogradskyella</taxon>
    </lineage>
</organism>
<dbReference type="Proteomes" id="UP001597086">
    <property type="component" value="Unassembled WGS sequence"/>
</dbReference>
<comment type="caution">
    <text evidence="2">The sequence shown here is derived from an EMBL/GenBank/DDBJ whole genome shotgun (WGS) entry which is preliminary data.</text>
</comment>